<dbReference type="Proteomes" id="UP000289856">
    <property type="component" value="Chromosome"/>
</dbReference>
<name>A0A3T1D9Y0_9BACL</name>
<dbReference type="EMBL" id="AP019400">
    <property type="protein sequence ID" value="BBI34916.1"/>
    <property type="molecule type" value="Genomic_DNA"/>
</dbReference>
<dbReference type="OrthoDB" id="9804799at2"/>
<protein>
    <recommendedName>
        <fullName evidence="1">DUF4825 domain-containing protein</fullName>
    </recommendedName>
</protein>
<dbReference type="PROSITE" id="PS51257">
    <property type="entry name" value="PROKAR_LIPOPROTEIN"/>
    <property type="match status" value="1"/>
</dbReference>
<dbReference type="Pfam" id="PF16107">
    <property type="entry name" value="DUF4825"/>
    <property type="match status" value="1"/>
</dbReference>
<evidence type="ECO:0000313" key="3">
    <source>
        <dbReference type="Proteomes" id="UP000289856"/>
    </source>
</evidence>
<organism evidence="2 3">
    <name type="scientific">Cohnella abietis</name>
    <dbReference type="NCBI Taxonomy" id="2507935"/>
    <lineage>
        <taxon>Bacteria</taxon>
        <taxon>Bacillati</taxon>
        <taxon>Bacillota</taxon>
        <taxon>Bacilli</taxon>
        <taxon>Bacillales</taxon>
        <taxon>Paenibacillaceae</taxon>
        <taxon>Cohnella</taxon>
    </lineage>
</organism>
<dbReference type="AlphaFoldDB" id="A0A3T1D9Y0"/>
<dbReference type="Gene3D" id="2.130.10.10">
    <property type="entry name" value="YVTN repeat-like/Quinoprotein amine dehydrogenase"/>
    <property type="match status" value="1"/>
</dbReference>
<accession>A0A3T1D9Y0</accession>
<gene>
    <name evidence="2" type="ORF">KCTCHS21_43150</name>
</gene>
<dbReference type="InterPro" id="IPR015943">
    <property type="entry name" value="WD40/YVTN_repeat-like_dom_sf"/>
</dbReference>
<sequence>MKKSHKKNRMIIVASVVLVLVVGCGVLLANGGFTIFGDKTATENTYTKTYAGYNLDKMAMNRTSYVGNASKVSHLVMQLPEPDSYYKQQYIHLQTEQKPYGLTVFYEPTATEASNSLSRPDHQQNLELANINYKNALVLFAMIDNVDEISFAFRNTSSTGQLDQSAYDIQLQYLRSDIAKQLDITMLSKNVEQLGKLLENWKPVAVGSESAGSHPEPAIEVAETSPDPDQLNEQIVNHANEISPDGKFLIEAFGENSNVSSGGNNPAEGIRLLDVASQKVLWSMTPGYYLQSFLWSPDSRYVTVSYMARAWGGTLVVDTQDQSEITLPSLQELRENWNGETTENGMRSDPYFKAVEWLDSNQLSVSFEWTGANDLYYSGKYLYDVTLRKLLNIEKNEIK</sequence>
<dbReference type="RefSeq" id="WP_130613042.1">
    <property type="nucleotide sequence ID" value="NZ_AP019400.1"/>
</dbReference>
<evidence type="ECO:0000313" key="2">
    <source>
        <dbReference type="EMBL" id="BBI34916.1"/>
    </source>
</evidence>
<dbReference type="KEGG" id="cohn:KCTCHS21_43150"/>
<feature type="domain" description="DUF4825" evidence="1">
    <location>
        <begin position="60"/>
        <end position="158"/>
    </location>
</feature>
<dbReference type="InterPro" id="IPR011044">
    <property type="entry name" value="Quino_amine_DH_bsu"/>
</dbReference>
<keyword evidence="3" id="KW-1185">Reference proteome</keyword>
<evidence type="ECO:0000259" key="1">
    <source>
        <dbReference type="Pfam" id="PF16107"/>
    </source>
</evidence>
<reference evidence="2 3" key="1">
    <citation type="submission" date="2019-01" db="EMBL/GenBank/DDBJ databases">
        <title>Complete genome sequence of Cohnella hallensis HS21 isolated from Korean fir (Abies koreana) rhizospheric soil.</title>
        <authorList>
            <person name="Jiang L."/>
            <person name="Kang S.W."/>
            <person name="Kim S."/>
            <person name="Jung J."/>
            <person name="Kim C.Y."/>
            <person name="Kim D.H."/>
            <person name="Kim S.W."/>
            <person name="Lee J."/>
        </authorList>
    </citation>
    <scope>NUCLEOTIDE SEQUENCE [LARGE SCALE GENOMIC DNA]</scope>
    <source>
        <strain evidence="2 3">HS21</strain>
    </source>
</reference>
<dbReference type="SUPFAM" id="SSF50969">
    <property type="entry name" value="YVTN repeat-like/Quinoprotein amine dehydrogenase"/>
    <property type="match status" value="1"/>
</dbReference>
<proteinExistence type="predicted"/>
<dbReference type="InterPro" id="IPR032250">
    <property type="entry name" value="DUF4825"/>
</dbReference>